<dbReference type="OrthoDB" id="3684982at2"/>
<evidence type="ECO:0000313" key="2">
    <source>
        <dbReference type="EMBL" id="TDO42110.1"/>
    </source>
</evidence>
<keyword evidence="3" id="KW-1185">Reference proteome</keyword>
<evidence type="ECO:0000256" key="1">
    <source>
        <dbReference type="SAM" id="MobiDB-lite"/>
    </source>
</evidence>
<dbReference type="EMBL" id="SNWR01000001">
    <property type="protein sequence ID" value="TDO42110.1"/>
    <property type="molecule type" value="Genomic_DNA"/>
</dbReference>
<name>A0A4R6JZ21_9ACTN</name>
<proteinExistence type="predicted"/>
<evidence type="ECO:0000313" key="3">
    <source>
        <dbReference type="Proteomes" id="UP000294901"/>
    </source>
</evidence>
<reference evidence="2 3" key="1">
    <citation type="submission" date="2019-03" db="EMBL/GenBank/DDBJ databases">
        <title>Sequencing the genomes of 1000 actinobacteria strains.</title>
        <authorList>
            <person name="Klenk H.-P."/>
        </authorList>
    </citation>
    <scope>NUCLEOTIDE SEQUENCE [LARGE SCALE GENOMIC DNA]</scope>
    <source>
        <strain evidence="2 3">DSM 43805</strain>
    </source>
</reference>
<organism evidence="2 3">
    <name type="scientific">Paractinoplanes brasiliensis</name>
    <dbReference type="NCBI Taxonomy" id="52695"/>
    <lineage>
        <taxon>Bacteria</taxon>
        <taxon>Bacillati</taxon>
        <taxon>Actinomycetota</taxon>
        <taxon>Actinomycetes</taxon>
        <taxon>Micromonosporales</taxon>
        <taxon>Micromonosporaceae</taxon>
        <taxon>Paractinoplanes</taxon>
    </lineage>
</organism>
<feature type="region of interest" description="Disordered" evidence="1">
    <location>
        <begin position="399"/>
        <end position="421"/>
    </location>
</feature>
<comment type="caution">
    <text evidence="2">The sequence shown here is derived from an EMBL/GenBank/DDBJ whole genome shotgun (WGS) entry which is preliminary data.</text>
</comment>
<accession>A0A4R6JZ21</accession>
<dbReference type="RefSeq" id="WP_133876045.1">
    <property type="nucleotide sequence ID" value="NZ_BOMD01000095.1"/>
</dbReference>
<dbReference type="Proteomes" id="UP000294901">
    <property type="component" value="Unassembled WGS sequence"/>
</dbReference>
<dbReference type="AlphaFoldDB" id="A0A4R6JZ21"/>
<protein>
    <submittedName>
        <fullName evidence="2">Uncharacterized protein</fullName>
    </submittedName>
</protein>
<sequence>MSAGGVVVLPMTAVLAAGAVVVLTAAAAAALTVWAVNQAAEAALRALGRVGQELENEAERQSRAEIAAMRWPHIAAEVVEVNARIRMLAARASRTGVVVAVPAPLSLDGCTEQEAVQWTARARVLLSAANDALATARSATERERLTAALPATVSALPDTAEALSRLQATLRNRPAAPSPTPTRSPGRGPDVDAIVRTLDEDANENDRFEVLEAAAKARTGGSAFTRQLQMKVAEVNGRAGRRRLAAQLAGVLEEPVVVRTPPPAPWTGTAAKLRAVVAGDADLTPELLEEGAGAARWAEGVVRANFVREAVSQCLADQGYTVDGSSDLHLTRTDWQGEHSAEVWIDENNVVHGRVVRDHDVDGDEAVMRDRDRCDDFNADLAELAHRLDAEVVIDHGHVPQRRAATAPETHVQQLRAREAR</sequence>
<feature type="region of interest" description="Disordered" evidence="1">
    <location>
        <begin position="169"/>
        <end position="189"/>
    </location>
</feature>
<gene>
    <name evidence="2" type="ORF">C8E87_5873</name>
</gene>